<accession>E9I700</accession>
<evidence type="ECO:0000313" key="1">
    <source>
        <dbReference type="EMBL" id="EFX60230.1"/>
    </source>
</evidence>
<dbReference type="AlphaFoldDB" id="E9I700"/>
<gene>
    <name evidence="1" type="ORF">DAPPUDRAFT_124931</name>
</gene>
<organism evidence="1 2">
    <name type="scientific">Daphnia pulex</name>
    <name type="common">Water flea</name>
    <dbReference type="NCBI Taxonomy" id="6669"/>
    <lineage>
        <taxon>Eukaryota</taxon>
        <taxon>Metazoa</taxon>
        <taxon>Ecdysozoa</taxon>
        <taxon>Arthropoda</taxon>
        <taxon>Crustacea</taxon>
        <taxon>Branchiopoda</taxon>
        <taxon>Diplostraca</taxon>
        <taxon>Cladocera</taxon>
        <taxon>Anomopoda</taxon>
        <taxon>Daphniidae</taxon>
        <taxon>Daphnia</taxon>
    </lineage>
</organism>
<dbReference type="HOGENOM" id="CLU_971693_0_0_1"/>
<dbReference type="Proteomes" id="UP000000305">
    <property type="component" value="Unassembled WGS sequence"/>
</dbReference>
<reference evidence="1 2" key="1">
    <citation type="journal article" date="2011" name="Science">
        <title>The ecoresponsive genome of Daphnia pulex.</title>
        <authorList>
            <person name="Colbourne J.K."/>
            <person name="Pfrender M.E."/>
            <person name="Gilbert D."/>
            <person name="Thomas W.K."/>
            <person name="Tucker A."/>
            <person name="Oakley T.H."/>
            <person name="Tokishita S."/>
            <person name="Aerts A."/>
            <person name="Arnold G.J."/>
            <person name="Basu M.K."/>
            <person name="Bauer D.J."/>
            <person name="Caceres C.E."/>
            <person name="Carmel L."/>
            <person name="Casola C."/>
            <person name="Choi J.H."/>
            <person name="Detter J.C."/>
            <person name="Dong Q."/>
            <person name="Dusheyko S."/>
            <person name="Eads B.D."/>
            <person name="Frohlich T."/>
            <person name="Geiler-Samerotte K.A."/>
            <person name="Gerlach D."/>
            <person name="Hatcher P."/>
            <person name="Jogdeo S."/>
            <person name="Krijgsveld J."/>
            <person name="Kriventseva E.V."/>
            <person name="Kultz D."/>
            <person name="Laforsch C."/>
            <person name="Lindquist E."/>
            <person name="Lopez J."/>
            <person name="Manak J.R."/>
            <person name="Muller J."/>
            <person name="Pangilinan J."/>
            <person name="Patwardhan R.P."/>
            <person name="Pitluck S."/>
            <person name="Pritham E.J."/>
            <person name="Rechtsteiner A."/>
            <person name="Rho M."/>
            <person name="Rogozin I.B."/>
            <person name="Sakarya O."/>
            <person name="Salamov A."/>
            <person name="Schaack S."/>
            <person name="Shapiro H."/>
            <person name="Shiga Y."/>
            <person name="Skalitzky C."/>
            <person name="Smith Z."/>
            <person name="Souvorov A."/>
            <person name="Sung W."/>
            <person name="Tang Z."/>
            <person name="Tsuchiya D."/>
            <person name="Tu H."/>
            <person name="Vos H."/>
            <person name="Wang M."/>
            <person name="Wolf Y.I."/>
            <person name="Yamagata H."/>
            <person name="Yamada T."/>
            <person name="Ye Y."/>
            <person name="Shaw J.R."/>
            <person name="Andrews J."/>
            <person name="Crease T.J."/>
            <person name="Tang H."/>
            <person name="Lucas S.M."/>
            <person name="Robertson H.M."/>
            <person name="Bork P."/>
            <person name="Koonin E.V."/>
            <person name="Zdobnov E.M."/>
            <person name="Grigoriev I.V."/>
            <person name="Lynch M."/>
            <person name="Boore J.L."/>
        </authorList>
    </citation>
    <scope>NUCLEOTIDE SEQUENCE [LARGE SCALE GENOMIC DNA]</scope>
</reference>
<name>E9I700_DAPPU</name>
<keyword evidence="2" id="KW-1185">Reference proteome</keyword>
<dbReference type="KEGG" id="dpx:DAPPUDRAFT_124931"/>
<sequence>HVQRLAELGIAVAGRGGAADQVVVEVDLAEAHQRLAAAYAVPPVAGEGHMQAAGVAPGPARVAIADQGQLAVAAEVAGGDGDVVRAAHDVQAAVVAGVAGQRVGCVAVADRHMVDPDVLAAGDGQAVGIGVAAVLGVDVPGCVYGEVAQDDVARPGRVGFRVLALGHPLLEVGLGIAGGRECGLLADQDLRAGEARRPALGIIDADQGGVGRDGQRAAVLLVEVAGVLLEHGVAIAPAEVDMADDADDLGLILRLANRRQQLLPVENRVDATRRRGRAAGDQHPALA</sequence>
<dbReference type="InParanoid" id="E9I700"/>
<proteinExistence type="predicted"/>
<feature type="non-terminal residue" evidence="1">
    <location>
        <position position="1"/>
    </location>
</feature>
<protein>
    <submittedName>
        <fullName evidence="1">Uncharacterized protein</fullName>
    </submittedName>
</protein>
<evidence type="ECO:0000313" key="2">
    <source>
        <dbReference type="Proteomes" id="UP000000305"/>
    </source>
</evidence>
<dbReference type="EMBL" id="GL736821">
    <property type="protein sequence ID" value="EFX60230.1"/>
    <property type="molecule type" value="Genomic_DNA"/>
</dbReference>